<dbReference type="InterPro" id="IPR002052">
    <property type="entry name" value="DNA_methylase_N6_adenine_CS"/>
</dbReference>
<evidence type="ECO:0000256" key="1">
    <source>
        <dbReference type="ARBA" id="ARBA00011900"/>
    </source>
</evidence>
<keyword evidence="9" id="KW-1185">Reference proteome</keyword>
<dbReference type="Gene3D" id="3.40.50.150">
    <property type="entry name" value="Vaccinia Virus protein VP39"/>
    <property type="match status" value="1"/>
</dbReference>
<evidence type="ECO:0000256" key="4">
    <source>
        <dbReference type="ARBA" id="ARBA00022691"/>
    </source>
</evidence>
<dbReference type="PANTHER" id="PTHR33841">
    <property type="entry name" value="DNA METHYLTRANSFERASE YEEA-RELATED"/>
    <property type="match status" value="1"/>
</dbReference>
<evidence type="ECO:0000313" key="9">
    <source>
        <dbReference type="Proteomes" id="UP000543556"/>
    </source>
</evidence>
<dbReference type="GO" id="GO:0009007">
    <property type="term" value="F:site-specific DNA-methyltransferase (adenine-specific) activity"/>
    <property type="evidence" value="ECO:0007669"/>
    <property type="project" value="UniProtKB-EC"/>
</dbReference>
<feature type="domain" description="DUF7008" evidence="7">
    <location>
        <begin position="815"/>
        <end position="1179"/>
    </location>
</feature>
<dbReference type="InterPro" id="IPR011639">
    <property type="entry name" value="MethylTrfase_TaqI-like_dom"/>
</dbReference>
<keyword evidence="3 8" id="KW-0808">Transferase</keyword>
<name>A0A7Y7LZN0_9MICC</name>
<dbReference type="EMBL" id="JAAMFM010000025">
    <property type="protein sequence ID" value="NVM96157.1"/>
    <property type="molecule type" value="Genomic_DNA"/>
</dbReference>
<evidence type="ECO:0000259" key="6">
    <source>
        <dbReference type="Pfam" id="PF07669"/>
    </source>
</evidence>
<dbReference type="GO" id="GO:0003676">
    <property type="term" value="F:nucleic acid binding"/>
    <property type="evidence" value="ECO:0007669"/>
    <property type="project" value="InterPro"/>
</dbReference>
<sequence>MTIGKELTPKLQKLVLRVEDDLRTRLEDDSERKARWQAEHAAALKADRTSSAWVAWRDDRVTQAAVGWVLTTVFLRFCEDNALLSKVWISGPGKRRQEALDAENAYFRSNPENTWREWIVEGVNHLDSFPATRGLVDKHAALWQVSPSGVMAKEILDFWRATDESGVPAYDFQDEELSTRFLGDLYQDLSEYAKKTFALLQTPEFVEEFILDQTLSPALAERPLEGFKLIDPTCGSGHFLLGGFQRLLDAWSIKAPNLEIRQRVQKSLDGIHGVDLNPFAVAVARFRLTIAALQATGELDLERAPDFSFHLAAGDSLLHGHAQREFQFEGFDADAEISGFAYATEDLEQLKRILRPGQYDLVVGNPPYITVKDKTLKKRYRELYRSIGGQLMLTVPFMERFFGLALSESNLRPAGWVGQITSNSFMKRESGSKLIEEFLPTVDLTHVIDSEGAWIPGHNSDGTPTVILIGRNQRPVRSQVRAVLSKGRREQRSDASEGLGPYWISIADHVSDLGFENDWISIADLPRELLSKHPWSLSGGGIGELLDVLMKASITSVGKISKRVGLFGDSHADEVFFMPHNFARRIGLPAENLSNATRGATVRDWLADYSETAFIPSSSVGSMDESSVLGLAIKTFWPLRTSLWSRSVFGGDTYRMAGRSWLAWHQLPEDKGTSHMAITFAEVATHNHFVLSRGGEVFNRTAPIIKLPDTSNETDQLALLGLLNSSTTCFWLKQKCQPKGGAAGISWMRTYQFNGANVKDIPVPAVLPLARAVKIESLARAAKSLMPSSVVSSQEPTATLLETARREYESIVRQMLSEQEELDWEVYASFGLVDDGLVYTGDDLPALNLGQRAFEMDLALKMAEGQPDSEWFSRNGSMPITELPGGWPDEYRNLVQRRKGEIARNANMRLLESPNYKRRWAGESWEVLQKRALESWLLDKLGDQAFWFDAHGRPLARSVSQLADAVSRTPDLVSVLALWESTLDVDVTRALTRLLEVEAVPYLGAQRLTEQGLRKHEAWVEIWALQEKEDDGEDVGRTTAPPPYEPSDFQRSSWWQARGKLDLQKERFISYLDAGRSTDPTLLLGWAGWDHAQQFLVLATLMDERIGEGIDDAMLTPLVAGMAELLPWVKQWNSDMDPAFGMSMADFCAAQLEERMTQLNLSTDDLKAWRPTVSTRGRRVLKEKA</sequence>
<dbReference type="Pfam" id="PF07669">
    <property type="entry name" value="Eco57I"/>
    <property type="match status" value="1"/>
</dbReference>
<keyword evidence="4" id="KW-0949">S-adenosyl-L-methionine</keyword>
<evidence type="ECO:0000256" key="5">
    <source>
        <dbReference type="ARBA" id="ARBA00047942"/>
    </source>
</evidence>
<dbReference type="InterPro" id="IPR054277">
    <property type="entry name" value="DUF7008"/>
</dbReference>
<proteinExistence type="predicted"/>
<evidence type="ECO:0000256" key="2">
    <source>
        <dbReference type="ARBA" id="ARBA00022603"/>
    </source>
</evidence>
<dbReference type="PRINTS" id="PR00507">
    <property type="entry name" value="N12N6MTFRASE"/>
</dbReference>
<dbReference type="SUPFAM" id="SSF53335">
    <property type="entry name" value="S-adenosyl-L-methionine-dependent methyltransferases"/>
    <property type="match status" value="1"/>
</dbReference>
<dbReference type="EC" id="2.1.1.72" evidence="1"/>
<comment type="catalytic activity">
    <reaction evidence="5">
        <text>a 2'-deoxyadenosine in DNA + S-adenosyl-L-methionine = an N(6)-methyl-2'-deoxyadenosine in DNA + S-adenosyl-L-homocysteine + H(+)</text>
        <dbReference type="Rhea" id="RHEA:15197"/>
        <dbReference type="Rhea" id="RHEA-COMP:12418"/>
        <dbReference type="Rhea" id="RHEA-COMP:12419"/>
        <dbReference type="ChEBI" id="CHEBI:15378"/>
        <dbReference type="ChEBI" id="CHEBI:57856"/>
        <dbReference type="ChEBI" id="CHEBI:59789"/>
        <dbReference type="ChEBI" id="CHEBI:90615"/>
        <dbReference type="ChEBI" id="CHEBI:90616"/>
        <dbReference type="EC" id="2.1.1.72"/>
    </reaction>
</comment>
<evidence type="ECO:0000259" key="7">
    <source>
        <dbReference type="Pfam" id="PF22654"/>
    </source>
</evidence>
<dbReference type="AlphaFoldDB" id="A0A7Y7LZN0"/>
<dbReference type="GO" id="GO:0032259">
    <property type="term" value="P:methylation"/>
    <property type="evidence" value="ECO:0007669"/>
    <property type="project" value="UniProtKB-KW"/>
</dbReference>
<dbReference type="PROSITE" id="PS00092">
    <property type="entry name" value="N6_MTASE"/>
    <property type="match status" value="1"/>
</dbReference>
<dbReference type="InterPro" id="IPR050953">
    <property type="entry name" value="N4_N6_ade-DNA_methylase"/>
</dbReference>
<evidence type="ECO:0000256" key="3">
    <source>
        <dbReference type="ARBA" id="ARBA00022679"/>
    </source>
</evidence>
<accession>A0A7Y7LZN0</accession>
<feature type="domain" description="Type II methyltransferase M.TaqI-like" evidence="6">
    <location>
        <begin position="271"/>
        <end position="449"/>
    </location>
</feature>
<comment type="caution">
    <text evidence="8">The sequence shown here is derived from an EMBL/GenBank/DDBJ whole genome shotgun (WGS) entry which is preliminary data.</text>
</comment>
<dbReference type="Proteomes" id="UP000543556">
    <property type="component" value="Unassembled WGS sequence"/>
</dbReference>
<dbReference type="PANTHER" id="PTHR33841:SF1">
    <property type="entry name" value="DNA METHYLTRANSFERASE A"/>
    <property type="match status" value="1"/>
</dbReference>
<gene>
    <name evidence="8" type="primary">pglX</name>
    <name evidence="8" type="ORF">G6034_14855</name>
</gene>
<evidence type="ECO:0000313" key="8">
    <source>
        <dbReference type="EMBL" id="NVM96157.1"/>
    </source>
</evidence>
<organism evidence="8 9">
    <name type="scientific">Arthrobacter wenxiniae</name>
    <dbReference type="NCBI Taxonomy" id="2713570"/>
    <lineage>
        <taxon>Bacteria</taxon>
        <taxon>Bacillati</taxon>
        <taxon>Actinomycetota</taxon>
        <taxon>Actinomycetes</taxon>
        <taxon>Micrococcales</taxon>
        <taxon>Micrococcaceae</taxon>
        <taxon>Arthrobacter</taxon>
    </lineage>
</organism>
<dbReference type="InterPro" id="IPR029063">
    <property type="entry name" value="SAM-dependent_MTases_sf"/>
</dbReference>
<dbReference type="RefSeq" id="WP_176635882.1">
    <property type="nucleotide sequence ID" value="NZ_JAAMFM010000025.1"/>
</dbReference>
<reference evidence="8 9" key="1">
    <citation type="submission" date="2020-02" db="EMBL/GenBank/DDBJ databases">
        <title>Genome sequence of strain AETb3-4.</title>
        <authorList>
            <person name="Gao J."/>
            <person name="Zhang X."/>
        </authorList>
    </citation>
    <scope>NUCLEOTIDE SEQUENCE [LARGE SCALE GENOMIC DNA]</scope>
    <source>
        <strain evidence="8 9">AETb3-4</strain>
    </source>
</reference>
<dbReference type="GO" id="GO:0006304">
    <property type="term" value="P:DNA modification"/>
    <property type="evidence" value="ECO:0007669"/>
    <property type="project" value="InterPro"/>
</dbReference>
<dbReference type="Pfam" id="PF22654">
    <property type="entry name" value="DUF7008"/>
    <property type="match status" value="1"/>
</dbReference>
<protein>
    <recommendedName>
        <fullName evidence="1">site-specific DNA-methyltransferase (adenine-specific)</fullName>
        <ecNumber evidence="1">2.1.1.72</ecNumber>
    </recommendedName>
</protein>
<keyword evidence="2 8" id="KW-0489">Methyltransferase</keyword>
<dbReference type="NCBIfam" id="NF033451">
    <property type="entry name" value="BREX_2_MTaseX"/>
    <property type="match status" value="1"/>
</dbReference>